<dbReference type="EMBL" id="BOOW01000055">
    <property type="protein sequence ID" value="GII97123.1"/>
    <property type="molecule type" value="Genomic_DNA"/>
</dbReference>
<dbReference type="GO" id="GO:0004719">
    <property type="term" value="F:protein-L-isoaspartate (D-aspartate) O-methyltransferase activity"/>
    <property type="evidence" value="ECO:0007669"/>
    <property type="project" value="UniProtKB-EC"/>
</dbReference>
<evidence type="ECO:0000256" key="10">
    <source>
        <dbReference type="ARBA" id="ARBA00031323"/>
    </source>
</evidence>
<evidence type="ECO:0000256" key="2">
    <source>
        <dbReference type="ARBA" id="ARBA00005369"/>
    </source>
</evidence>
<evidence type="ECO:0000256" key="5">
    <source>
        <dbReference type="ARBA" id="ARBA00022490"/>
    </source>
</evidence>
<dbReference type="InterPro" id="IPR000682">
    <property type="entry name" value="PCMT"/>
</dbReference>
<evidence type="ECO:0000256" key="6">
    <source>
        <dbReference type="ARBA" id="ARBA00022603"/>
    </source>
</evidence>
<dbReference type="Proteomes" id="UP000606172">
    <property type="component" value="Unassembled WGS sequence"/>
</dbReference>
<evidence type="ECO:0000256" key="9">
    <source>
        <dbReference type="ARBA" id="ARBA00030757"/>
    </source>
</evidence>
<dbReference type="GO" id="GO:0005737">
    <property type="term" value="C:cytoplasm"/>
    <property type="evidence" value="ECO:0007669"/>
    <property type="project" value="UniProtKB-SubCell"/>
</dbReference>
<evidence type="ECO:0000256" key="3">
    <source>
        <dbReference type="ARBA" id="ARBA00011890"/>
    </source>
</evidence>
<dbReference type="CDD" id="cd02440">
    <property type="entry name" value="AdoMet_MTases"/>
    <property type="match status" value="1"/>
</dbReference>
<accession>A0A919RNU3</accession>
<dbReference type="PANTHER" id="PTHR11579">
    <property type="entry name" value="PROTEIN-L-ISOASPARTATE O-METHYLTRANSFERASE"/>
    <property type="match status" value="1"/>
</dbReference>
<protein>
    <recommendedName>
        <fullName evidence="4">Protein-L-isoaspartate O-methyltransferase</fullName>
        <ecNumber evidence="3">2.1.1.77</ecNumber>
    </recommendedName>
    <alternativeName>
        <fullName evidence="11">L-isoaspartyl protein carboxyl methyltransferase</fullName>
    </alternativeName>
    <alternativeName>
        <fullName evidence="9">Protein L-isoaspartyl methyltransferase</fullName>
    </alternativeName>
    <alternativeName>
        <fullName evidence="10">Protein-beta-aspartate methyltransferase</fullName>
    </alternativeName>
</protein>
<dbReference type="PANTHER" id="PTHR11579:SF0">
    <property type="entry name" value="PROTEIN-L-ISOASPARTATE(D-ASPARTATE) O-METHYLTRANSFERASE"/>
    <property type="match status" value="1"/>
</dbReference>
<sequence length="375" mass="40694">MTTTWRDLARELADALSAAGALPPAWRQAFVTVPRHVFIPSFYLRPGDEGDDPRRGRHFTPGVPDYLPTVYSDDTLVTQHIECGGWPWATSSSTRPSLMLRILDELDVVDGVSVLEIGTGTGYNAALLSERLGDHLVTSVDIDPDLVELAGLRLKELGYRPALAVRDGREGHPRRAPYDRLVATVAFEQIPGQWVRQVRIGGVIVADLRPAGASFAGALTRLTVTGEGVASGPLLACPFGFMPARSEASLPGVPTGAAMDRSDVRRRESALPGEALLVPGLALVTWQRLPGLVVYPGAESVTLVADDSSWAEMPLKKATEVTLGGPRDVWAIVEDAHTWWESHGRPDVGEFGLSVTPERQWLWLETPDIPLITPR</sequence>
<dbReference type="Pfam" id="PF01135">
    <property type="entry name" value="PCMT"/>
    <property type="match status" value="1"/>
</dbReference>
<evidence type="ECO:0000313" key="12">
    <source>
        <dbReference type="EMBL" id="GII97123.1"/>
    </source>
</evidence>
<keyword evidence="8" id="KW-0949">S-adenosyl-L-methionine</keyword>
<gene>
    <name evidence="12" type="primary">pcm</name>
    <name evidence="12" type="ORF">Ssi02_73540</name>
</gene>
<organism evidence="12 13">
    <name type="scientific">Sinosporangium siamense</name>
    <dbReference type="NCBI Taxonomy" id="1367973"/>
    <lineage>
        <taxon>Bacteria</taxon>
        <taxon>Bacillati</taxon>
        <taxon>Actinomycetota</taxon>
        <taxon>Actinomycetes</taxon>
        <taxon>Streptosporangiales</taxon>
        <taxon>Streptosporangiaceae</taxon>
        <taxon>Sinosporangium</taxon>
    </lineage>
</organism>
<dbReference type="Gene3D" id="3.40.50.150">
    <property type="entry name" value="Vaccinia Virus protein VP39"/>
    <property type="match status" value="1"/>
</dbReference>
<reference evidence="12" key="1">
    <citation type="submission" date="2021-01" db="EMBL/GenBank/DDBJ databases">
        <title>Whole genome shotgun sequence of Sinosporangium siamense NBRC 109515.</title>
        <authorList>
            <person name="Komaki H."/>
            <person name="Tamura T."/>
        </authorList>
    </citation>
    <scope>NUCLEOTIDE SEQUENCE</scope>
    <source>
        <strain evidence="12">NBRC 109515</strain>
    </source>
</reference>
<dbReference type="InterPro" id="IPR029063">
    <property type="entry name" value="SAM-dependent_MTases_sf"/>
</dbReference>
<dbReference type="AlphaFoldDB" id="A0A919RNU3"/>
<keyword evidence="7" id="KW-0808">Transferase</keyword>
<keyword evidence="5" id="KW-0963">Cytoplasm</keyword>
<dbReference type="EC" id="2.1.1.77" evidence="3"/>
<evidence type="ECO:0000256" key="8">
    <source>
        <dbReference type="ARBA" id="ARBA00022691"/>
    </source>
</evidence>
<comment type="similarity">
    <text evidence="2">Belongs to the methyltransferase superfamily. L-isoaspartyl/D-aspartyl protein methyltransferase family.</text>
</comment>
<dbReference type="RefSeq" id="WP_204032530.1">
    <property type="nucleotide sequence ID" value="NZ_BOOW01000055.1"/>
</dbReference>
<keyword evidence="6" id="KW-0489">Methyltransferase</keyword>
<comment type="subcellular location">
    <subcellularLocation>
        <location evidence="1">Cytoplasm</location>
    </subcellularLocation>
</comment>
<evidence type="ECO:0000256" key="11">
    <source>
        <dbReference type="ARBA" id="ARBA00031350"/>
    </source>
</evidence>
<evidence type="ECO:0000313" key="13">
    <source>
        <dbReference type="Proteomes" id="UP000606172"/>
    </source>
</evidence>
<keyword evidence="13" id="KW-1185">Reference proteome</keyword>
<evidence type="ECO:0000256" key="1">
    <source>
        <dbReference type="ARBA" id="ARBA00004496"/>
    </source>
</evidence>
<comment type="caution">
    <text evidence="12">The sequence shown here is derived from an EMBL/GenBank/DDBJ whole genome shotgun (WGS) entry which is preliminary data.</text>
</comment>
<proteinExistence type="inferred from homology"/>
<dbReference type="SUPFAM" id="SSF53335">
    <property type="entry name" value="S-adenosyl-L-methionine-dependent methyltransferases"/>
    <property type="match status" value="1"/>
</dbReference>
<evidence type="ECO:0000256" key="7">
    <source>
        <dbReference type="ARBA" id="ARBA00022679"/>
    </source>
</evidence>
<dbReference type="GO" id="GO:0032259">
    <property type="term" value="P:methylation"/>
    <property type="evidence" value="ECO:0007669"/>
    <property type="project" value="UniProtKB-KW"/>
</dbReference>
<evidence type="ECO:0000256" key="4">
    <source>
        <dbReference type="ARBA" id="ARBA00013346"/>
    </source>
</evidence>
<name>A0A919RNU3_9ACTN</name>